<feature type="region of interest" description="Disordered" evidence="1">
    <location>
        <begin position="446"/>
        <end position="481"/>
    </location>
</feature>
<feature type="region of interest" description="Disordered" evidence="1">
    <location>
        <begin position="215"/>
        <end position="241"/>
    </location>
</feature>
<dbReference type="Proteomes" id="UP000053317">
    <property type="component" value="Unassembled WGS sequence"/>
</dbReference>
<evidence type="ECO:0008006" key="4">
    <source>
        <dbReference type="Google" id="ProtNLM"/>
    </source>
</evidence>
<feature type="region of interest" description="Disordered" evidence="1">
    <location>
        <begin position="123"/>
        <end position="164"/>
    </location>
</feature>
<reference evidence="2 3" key="1">
    <citation type="submission" date="2015-05" db="EMBL/GenBank/DDBJ databases">
        <title>Distinctive expansion of gene families associated with plant cell wall degradation and secondary metabolism in the genomes of grapevine trunk pathogens.</title>
        <authorList>
            <person name="Lawrence D.P."/>
            <person name="Travadon R."/>
            <person name="Rolshausen P.E."/>
            <person name="Baumgartner K."/>
        </authorList>
    </citation>
    <scope>NUCLEOTIDE SEQUENCE [LARGE SCALE GENOMIC DNA]</scope>
    <source>
        <strain evidence="2">UCRPC4</strain>
    </source>
</reference>
<feature type="compositionally biased region" description="Polar residues" evidence="1">
    <location>
        <begin position="284"/>
        <end position="301"/>
    </location>
</feature>
<reference evidence="2 3" key="2">
    <citation type="submission" date="2015-05" db="EMBL/GenBank/DDBJ databases">
        <authorList>
            <person name="Morales-Cruz A."/>
            <person name="Amrine K.C."/>
            <person name="Cantu D."/>
        </authorList>
    </citation>
    <scope>NUCLEOTIDE SEQUENCE [LARGE SCALE GENOMIC DNA]</scope>
    <source>
        <strain evidence="2">UCRPC4</strain>
    </source>
</reference>
<name>A0A0G2GZ94_PHACM</name>
<gene>
    <name evidence="2" type="ORF">UCRPC4_g03418</name>
</gene>
<dbReference type="EMBL" id="LCWF01000081">
    <property type="protein sequence ID" value="KKY21915.1"/>
    <property type="molecule type" value="Genomic_DNA"/>
</dbReference>
<evidence type="ECO:0000313" key="3">
    <source>
        <dbReference type="Proteomes" id="UP000053317"/>
    </source>
</evidence>
<accession>A0A0G2GZ94</accession>
<sequence length="508" mass="56246">MLESSHIPFPKKTPASAPFHKITIIHTITHCEGPSCGWGSLEHWENEHDEIADSLDLAAVAPGESRENIAVFARTRGAGRPKAADLEKEKQGRTLYILLKTTDDGKESCKAIGEIDIDAEGNAKETRKARCSPEQITTPKSSKHARSKSTPNSKSRKRGLDEMNIGEISYEMTGKDAEHECGCGPTCECSFCPLHPNTEATKDVMRQLVGQVQNEARSNAQETGELSVPQHLGTEPSCSGGQFTPANTQLLYTYNPHQFNDWREQSAEIPHFMASVTPLQNQLASSSNMERTSSTPNSAKTPQDVAFPIHDVTHRLPDNHLPFNNLYGNGYVSTDLSTFVPGQDQSQQGSGNSFNDDIDEFISRQNLTTTSNQPVAISEPDVLVPLHSVIALMQSYNASMPPSTVNNMVPQIPPQPSYRGGEFNTNWIEPQDFGEEEHVPQFQVQPQMEPHPSIPSATMAPETQHSFYPPQNVARMEPPEGQGNMVNRQFHPYVIPNHEWPAYTITWN</sequence>
<proteinExistence type="predicted"/>
<feature type="compositionally biased region" description="Polar residues" evidence="1">
    <location>
        <begin position="215"/>
        <end position="224"/>
    </location>
</feature>
<keyword evidence="3" id="KW-1185">Reference proteome</keyword>
<evidence type="ECO:0000313" key="2">
    <source>
        <dbReference type="EMBL" id="KKY21915.1"/>
    </source>
</evidence>
<feature type="region of interest" description="Disordered" evidence="1">
    <location>
        <begin position="284"/>
        <end position="303"/>
    </location>
</feature>
<dbReference type="AlphaFoldDB" id="A0A0G2GZ94"/>
<evidence type="ECO:0000256" key="1">
    <source>
        <dbReference type="SAM" id="MobiDB-lite"/>
    </source>
</evidence>
<protein>
    <recommendedName>
        <fullName evidence="4">Copper-fist domain-containing protein</fullName>
    </recommendedName>
</protein>
<organism evidence="2 3">
    <name type="scientific">Phaeomoniella chlamydospora</name>
    <name type="common">Phaeoacremonium chlamydosporum</name>
    <dbReference type="NCBI Taxonomy" id="158046"/>
    <lineage>
        <taxon>Eukaryota</taxon>
        <taxon>Fungi</taxon>
        <taxon>Dikarya</taxon>
        <taxon>Ascomycota</taxon>
        <taxon>Pezizomycotina</taxon>
        <taxon>Eurotiomycetes</taxon>
        <taxon>Chaetothyriomycetidae</taxon>
        <taxon>Phaeomoniellales</taxon>
        <taxon>Phaeomoniellaceae</taxon>
        <taxon>Phaeomoniella</taxon>
    </lineage>
</organism>
<comment type="caution">
    <text evidence="2">The sequence shown here is derived from an EMBL/GenBank/DDBJ whole genome shotgun (WGS) entry which is preliminary data.</text>
</comment>